<reference evidence="2" key="1">
    <citation type="journal article" date="2016" name="Ticks Tick Borne Dis.">
        <title>De novo assembly and annotation of the salivary gland transcriptome of Rhipicephalus appendiculatus male and female ticks during blood feeding.</title>
        <authorList>
            <person name="de Castro M.H."/>
            <person name="de Klerk D."/>
            <person name="Pienaar R."/>
            <person name="Latif A.A."/>
            <person name="Rees D.J."/>
            <person name="Mans B.J."/>
        </authorList>
    </citation>
    <scope>NUCLEOTIDE SEQUENCE</scope>
    <source>
        <tissue evidence="2">Salivary glands</tissue>
    </source>
</reference>
<keyword evidence="1" id="KW-0732">Signal</keyword>
<proteinExistence type="predicted"/>
<evidence type="ECO:0000313" key="2">
    <source>
        <dbReference type="EMBL" id="JAP87728.1"/>
    </source>
</evidence>
<sequence length="253" mass="28385">IEAMTELFNVAVVALLLIAARQWCDANGNETANLTEPQPPVDLDCPTNNSFYEFFALNQNGWITEGNATPGDCSWYNVTNLNETEVEIDVGDNSAFGNECRFTHSSFNFQENDTMLSLIDVPRFAEAYRMVYSNGTCAVVVGVLWDQRHDKKPKSCEKGKSTDLELPNCDIGDGPLDPFFSKPCCYVNTTEQLNNSTRTPLFNPEKDKYYCSCGPSYSIYLSDIQKESVPLDCFQVYENMTRPKDEVSEAKSS</sequence>
<evidence type="ECO:0000256" key="1">
    <source>
        <dbReference type="SAM" id="SignalP"/>
    </source>
</evidence>
<feature type="non-terminal residue" evidence="2">
    <location>
        <position position="1"/>
    </location>
</feature>
<dbReference type="EMBL" id="GEDV01000829">
    <property type="protein sequence ID" value="JAP87728.1"/>
    <property type="molecule type" value="Transcribed_RNA"/>
</dbReference>
<name>A0A131Z9T1_RHIAP</name>
<dbReference type="AlphaFoldDB" id="A0A131Z9T1"/>
<organism evidence="2">
    <name type="scientific">Rhipicephalus appendiculatus</name>
    <name type="common">Brown ear tick</name>
    <dbReference type="NCBI Taxonomy" id="34631"/>
    <lineage>
        <taxon>Eukaryota</taxon>
        <taxon>Metazoa</taxon>
        <taxon>Ecdysozoa</taxon>
        <taxon>Arthropoda</taxon>
        <taxon>Chelicerata</taxon>
        <taxon>Arachnida</taxon>
        <taxon>Acari</taxon>
        <taxon>Parasitiformes</taxon>
        <taxon>Ixodida</taxon>
        <taxon>Ixodoidea</taxon>
        <taxon>Ixodidae</taxon>
        <taxon>Rhipicephalinae</taxon>
        <taxon>Rhipicephalus</taxon>
        <taxon>Rhipicephalus</taxon>
    </lineage>
</organism>
<protein>
    <submittedName>
        <fullName evidence="2">Lipocalin</fullName>
    </submittedName>
</protein>
<feature type="signal peptide" evidence="1">
    <location>
        <begin position="1"/>
        <end position="26"/>
    </location>
</feature>
<feature type="chain" id="PRO_5007287165" evidence="1">
    <location>
        <begin position="27"/>
        <end position="253"/>
    </location>
</feature>
<accession>A0A131Z9T1</accession>